<dbReference type="GO" id="GO:0048544">
    <property type="term" value="P:recognition of pollen"/>
    <property type="evidence" value="ECO:0007669"/>
    <property type="project" value="InterPro"/>
</dbReference>
<dbReference type="Pfam" id="PF00954">
    <property type="entry name" value="S_locus_glycop"/>
    <property type="match status" value="1"/>
</dbReference>
<evidence type="ECO:0000256" key="11">
    <source>
        <dbReference type="ARBA" id="ARBA00022989"/>
    </source>
</evidence>
<dbReference type="CDD" id="cd14066">
    <property type="entry name" value="STKc_IRAK"/>
    <property type="match status" value="1"/>
</dbReference>
<proteinExistence type="inferred from homology"/>
<dbReference type="InterPro" id="IPR024171">
    <property type="entry name" value="SRK-like_kinase"/>
</dbReference>
<dbReference type="PROSITE" id="PS50948">
    <property type="entry name" value="PAN"/>
    <property type="match status" value="1"/>
</dbReference>
<evidence type="ECO:0000256" key="12">
    <source>
        <dbReference type="ARBA" id="ARBA00023136"/>
    </source>
</evidence>
<dbReference type="InterPro" id="IPR003609">
    <property type="entry name" value="Pan_app"/>
</dbReference>
<dbReference type="SUPFAM" id="SSF56112">
    <property type="entry name" value="Protein kinase-like (PK-like)"/>
    <property type="match status" value="1"/>
</dbReference>
<evidence type="ECO:0000259" key="21">
    <source>
        <dbReference type="PROSITE" id="PS50011"/>
    </source>
</evidence>
<dbReference type="InterPro" id="IPR008271">
    <property type="entry name" value="Ser/Thr_kinase_AS"/>
</dbReference>
<comment type="catalytic activity">
    <reaction evidence="17 18">
        <text>L-seryl-[protein] + ATP = O-phospho-L-seryl-[protein] + ADP + H(+)</text>
        <dbReference type="Rhea" id="RHEA:17989"/>
        <dbReference type="Rhea" id="RHEA-COMP:9863"/>
        <dbReference type="Rhea" id="RHEA-COMP:11604"/>
        <dbReference type="ChEBI" id="CHEBI:15378"/>
        <dbReference type="ChEBI" id="CHEBI:29999"/>
        <dbReference type="ChEBI" id="CHEBI:30616"/>
        <dbReference type="ChEBI" id="CHEBI:83421"/>
        <dbReference type="ChEBI" id="CHEBI:456216"/>
        <dbReference type="EC" id="2.7.11.1"/>
    </reaction>
</comment>
<evidence type="ECO:0000256" key="18">
    <source>
        <dbReference type="PIRNR" id="PIRNR000641"/>
    </source>
</evidence>
<dbReference type="PANTHER" id="PTHR32444:SF183">
    <property type="entry name" value="APPLE DOMAIN-CONTAINING PROTEIN"/>
    <property type="match status" value="1"/>
</dbReference>
<dbReference type="InterPro" id="IPR000858">
    <property type="entry name" value="S_locus_glycoprot_dom"/>
</dbReference>
<name>A0A8M8VCU4_SESIN</name>
<feature type="chain" id="PRO_5035431833" description="Receptor-like serine/threonine-protein kinase" evidence="20">
    <location>
        <begin position="24"/>
        <end position="813"/>
    </location>
</feature>
<dbReference type="RefSeq" id="XP_020554001.1">
    <property type="nucleotide sequence ID" value="XM_020698342.1"/>
</dbReference>
<dbReference type="InterPro" id="IPR000719">
    <property type="entry name" value="Prot_kinase_dom"/>
</dbReference>
<dbReference type="GO" id="GO:0030246">
    <property type="term" value="F:carbohydrate binding"/>
    <property type="evidence" value="ECO:0007669"/>
    <property type="project" value="UniProtKB-KW"/>
</dbReference>
<evidence type="ECO:0000256" key="3">
    <source>
        <dbReference type="ARBA" id="ARBA00022527"/>
    </source>
</evidence>
<keyword evidence="24" id="KW-1185">Reference proteome</keyword>
<evidence type="ECO:0000256" key="20">
    <source>
        <dbReference type="SAM" id="SignalP"/>
    </source>
</evidence>
<evidence type="ECO:0000256" key="19">
    <source>
        <dbReference type="SAM" id="Phobius"/>
    </source>
</evidence>
<keyword evidence="8 18" id="KW-0547">Nucleotide-binding</keyword>
<dbReference type="AlphaFoldDB" id="A0A8M8VCU4"/>
<dbReference type="Gene3D" id="2.90.10.10">
    <property type="entry name" value="Bulb-type lectin domain"/>
    <property type="match status" value="1"/>
</dbReference>
<dbReference type="OrthoDB" id="785331at2759"/>
<dbReference type="InterPro" id="IPR001245">
    <property type="entry name" value="Ser-Thr/Tyr_kinase_cat_dom"/>
</dbReference>
<accession>A0A8M8VCU4</accession>
<feature type="domain" description="Protein kinase" evidence="21">
    <location>
        <begin position="493"/>
        <end position="784"/>
    </location>
</feature>
<sequence length="813" mass="91239">MNTSPKGFLLLACSLIIPIISSGAIDTINTTHIIRDGDTMVSSGGMFELGFFSPGNSRNRYVGIWFKKITVRTVVWVANREVPLPNESGVLKVMEPGILALLNDTNATIWSSNTSRSVQNPVAQLLDSGNLVVRNAADNNPENFLWQSFDYPTDTFLPGMGFGWNFVTGINTYLSSWKTNEDPAPGDYAYFMDTTGYPQIFMTKNKVEHIRIGPWTGLRFSGTTNAIEDPTYKLIMVMNENEVNYREETIDRSVISRFTLSQSGVAQRWTWVDRTQEWVIYLNVPADNCDNYKLCGAYGSCNIANSPSCECLDKFVPKDPESWVRADWSSGCIRKTNLSCQGDVFFKYSGIKLPDARHTRHNESLTLEECRAECLRNCSCTAYTLLDLSKSSGCLLWFEDLIDIRELSQDGQEIYIRMAASEIDSEGKKPEVLIGSLTSVIVMVLLVLCLFLYIWKRRSESKIRKGRYRGSNEEHSELPSFSYSAILKATNYFSDDNKLGEGGFGPVYKGALEDGQEIAVKRLSSTSTQGIDEFKNEVIFIAKLQHRNLVRLLGCCIQGEENMLIYEYMPHKSLDVILFGGHLTSDRKRNVLLDWPKRFHIINGIARGLLYLHQDSRLRIIHRDLKASNILLDSDMNPKISDFGTARSFGGNETSAKTRRVVGTYGYMSPEYAVDGLFSVKSDVFSFGVLVLEIVSGKRNRGFSDSDYHLNLLGHAWTLYKEERSLELVDASLGKSFCLPEVLRSIHVGLLCVQKKPDDRPSMSSVVLMLGNEGVLPPANQPGFFLEREVIAQSSTTTTTSTNELTITMPEGR</sequence>
<dbReference type="SUPFAM" id="SSF51110">
    <property type="entry name" value="alpha-D-mannose-specific plant lectins"/>
    <property type="match status" value="1"/>
</dbReference>
<dbReference type="InterPro" id="IPR036426">
    <property type="entry name" value="Bulb-type_lectin_dom_sf"/>
</dbReference>
<dbReference type="Gene3D" id="3.30.200.20">
    <property type="entry name" value="Phosphorylase Kinase, domain 1"/>
    <property type="match status" value="1"/>
</dbReference>
<keyword evidence="12 19" id="KW-0472">Membrane</keyword>
<dbReference type="PROSITE" id="PS00108">
    <property type="entry name" value="PROTEIN_KINASE_ST"/>
    <property type="match status" value="1"/>
</dbReference>
<keyword evidence="3 18" id="KW-0723">Serine/threonine-protein kinase</keyword>
<dbReference type="EC" id="2.7.11.1" evidence="18"/>
<dbReference type="InterPro" id="IPR001480">
    <property type="entry name" value="Bulb-type_lectin_dom"/>
</dbReference>
<dbReference type="CDD" id="cd01098">
    <property type="entry name" value="PAN_AP_plant"/>
    <property type="match status" value="1"/>
</dbReference>
<keyword evidence="11 19" id="KW-1133">Transmembrane helix</keyword>
<evidence type="ECO:0000256" key="13">
    <source>
        <dbReference type="ARBA" id="ARBA00023157"/>
    </source>
</evidence>
<evidence type="ECO:0000256" key="2">
    <source>
        <dbReference type="ARBA" id="ARBA00022475"/>
    </source>
</evidence>
<keyword evidence="5 19" id="KW-0812">Transmembrane</keyword>
<evidence type="ECO:0000256" key="6">
    <source>
        <dbReference type="ARBA" id="ARBA00022729"/>
    </source>
</evidence>
<dbReference type="SMART" id="SM00220">
    <property type="entry name" value="S_TKc"/>
    <property type="match status" value="1"/>
</dbReference>
<dbReference type="FunFam" id="2.90.10.10:FF:000004">
    <property type="entry name" value="G-type lectin S-receptor-like serine/threonine-protein kinase"/>
    <property type="match status" value="1"/>
</dbReference>
<comment type="similarity">
    <text evidence="18">Belongs to the protein kinase superfamily. Ser/Thr protein kinase family.</text>
</comment>
<dbReference type="FunFam" id="1.10.510.10:FF:000060">
    <property type="entry name" value="G-type lectin S-receptor-like serine/threonine-protein kinase"/>
    <property type="match status" value="1"/>
</dbReference>
<dbReference type="GO" id="GO:0004674">
    <property type="term" value="F:protein serine/threonine kinase activity"/>
    <property type="evidence" value="ECO:0007669"/>
    <property type="project" value="UniProtKB-KW"/>
</dbReference>
<gene>
    <name evidence="25" type="primary">LOC105175128</name>
</gene>
<dbReference type="Pfam" id="PF01453">
    <property type="entry name" value="B_lectin"/>
    <property type="match status" value="1"/>
</dbReference>
<keyword evidence="7" id="KW-0430">Lectin</keyword>
<dbReference type="SMART" id="SM00473">
    <property type="entry name" value="PAN_AP"/>
    <property type="match status" value="1"/>
</dbReference>
<keyword evidence="9 18" id="KW-0418">Kinase</keyword>
<evidence type="ECO:0000259" key="22">
    <source>
        <dbReference type="PROSITE" id="PS50927"/>
    </source>
</evidence>
<dbReference type="Pfam" id="PF08276">
    <property type="entry name" value="PAN_2"/>
    <property type="match status" value="1"/>
</dbReference>
<evidence type="ECO:0000256" key="10">
    <source>
        <dbReference type="ARBA" id="ARBA00022840"/>
    </source>
</evidence>
<evidence type="ECO:0000256" key="14">
    <source>
        <dbReference type="ARBA" id="ARBA00023170"/>
    </source>
</evidence>
<feature type="domain" description="Apple" evidence="23">
    <location>
        <begin position="340"/>
        <end position="420"/>
    </location>
</feature>
<reference evidence="25" key="1">
    <citation type="submission" date="2025-08" db="UniProtKB">
        <authorList>
            <consortium name="RefSeq"/>
        </authorList>
    </citation>
    <scope>IDENTIFICATION</scope>
</reference>
<feature type="signal peptide" evidence="20">
    <location>
        <begin position="1"/>
        <end position="23"/>
    </location>
</feature>
<dbReference type="SMART" id="SM00108">
    <property type="entry name" value="B_lectin"/>
    <property type="match status" value="1"/>
</dbReference>
<evidence type="ECO:0000256" key="8">
    <source>
        <dbReference type="ARBA" id="ARBA00022741"/>
    </source>
</evidence>
<dbReference type="GO" id="GO:0005524">
    <property type="term" value="F:ATP binding"/>
    <property type="evidence" value="ECO:0007669"/>
    <property type="project" value="UniProtKB-KW"/>
</dbReference>
<feature type="transmembrane region" description="Helical" evidence="19">
    <location>
        <begin position="432"/>
        <end position="455"/>
    </location>
</feature>
<evidence type="ECO:0000256" key="15">
    <source>
        <dbReference type="ARBA" id="ARBA00023180"/>
    </source>
</evidence>
<comment type="catalytic activity">
    <reaction evidence="16 18">
        <text>L-threonyl-[protein] + ATP = O-phospho-L-threonyl-[protein] + ADP + H(+)</text>
        <dbReference type="Rhea" id="RHEA:46608"/>
        <dbReference type="Rhea" id="RHEA-COMP:11060"/>
        <dbReference type="Rhea" id="RHEA-COMP:11605"/>
        <dbReference type="ChEBI" id="CHEBI:15378"/>
        <dbReference type="ChEBI" id="CHEBI:30013"/>
        <dbReference type="ChEBI" id="CHEBI:30616"/>
        <dbReference type="ChEBI" id="CHEBI:61977"/>
        <dbReference type="ChEBI" id="CHEBI:456216"/>
        <dbReference type="EC" id="2.7.11.1"/>
    </reaction>
</comment>
<dbReference type="PROSITE" id="PS50927">
    <property type="entry name" value="BULB_LECTIN"/>
    <property type="match status" value="1"/>
</dbReference>
<dbReference type="InterPro" id="IPR011009">
    <property type="entry name" value="Kinase-like_dom_sf"/>
</dbReference>
<evidence type="ECO:0000256" key="4">
    <source>
        <dbReference type="ARBA" id="ARBA00022679"/>
    </source>
</evidence>
<organism evidence="24 25">
    <name type="scientific">Sesamum indicum</name>
    <name type="common">Oriental sesame</name>
    <name type="synonym">Sesamum orientale</name>
    <dbReference type="NCBI Taxonomy" id="4182"/>
    <lineage>
        <taxon>Eukaryota</taxon>
        <taxon>Viridiplantae</taxon>
        <taxon>Streptophyta</taxon>
        <taxon>Embryophyta</taxon>
        <taxon>Tracheophyta</taxon>
        <taxon>Spermatophyta</taxon>
        <taxon>Magnoliopsida</taxon>
        <taxon>eudicotyledons</taxon>
        <taxon>Gunneridae</taxon>
        <taxon>Pentapetalae</taxon>
        <taxon>asterids</taxon>
        <taxon>lamiids</taxon>
        <taxon>Lamiales</taxon>
        <taxon>Pedaliaceae</taxon>
        <taxon>Sesamum</taxon>
    </lineage>
</organism>
<feature type="domain" description="Bulb-type lectin" evidence="22">
    <location>
        <begin position="25"/>
        <end position="146"/>
    </location>
</feature>
<dbReference type="FunFam" id="3.30.200.20:FF:000330">
    <property type="entry name" value="G-type lectin S-receptor-like serine/threonine-protein kinase At4g03230"/>
    <property type="match status" value="1"/>
</dbReference>
<keyword evidence="2" id="KW-1003">Cell membrane</keyword>
<evidence type="ECO:0000313" key="25">
    <source>
        <dbReference type="RefSeq" id="XP_020554001.1"/>
    </source>
</evidence>
<dbReference type="PROSITE" id="PS50011">
    <property type="entry name" value="PROTEIN_KINASE_DOM"/>
    <property type="match status" value="1"/>
</dbReference>
<keyword evidence="6 20" id="KW-0732">Signal</keyword>
<dbReference type="KEGG" id="sind:105175128"/>
<dbReference type="Pfam" id="PF07714">
    <property type="entry name" value="PK_Tyr_Ser-Thr"/>
    <property type="match status" value="1"/>
</dbReference>
<evidence type="ECO:0000256" key="16">
    <source>
        <dbReference type="ARBA" id="ARBA00047899"/>
    </source>
</evidence>
<keyword evidence="10 18" id="KW-0067">ATP-binding</keyword>
<evidence type="ECO:0000256" key="9">
    <source>
        <dbReference type="ARBA" id="ARBA00022777"/>
    </source>
</evidence>
<evidence type="ECO:0000256" key="7">
    <source>
        <dbReference type="ARBA" id="ARBA00022734"/>
    </source>
</evidence>
<evidence type="ECO:0000259" key="23">
    <source>
        <dbReference type="PROSITE" id="PS50948"/>
    </source>
</evidence>
<keyword evidence="13" id="KW-1015">Disulfide bond</keyword>
<evidence type="ECO:0000256" key="17">
    <source>
        <dbReference type="ARBA" id="ARBA00048679"/>
    </source>
</evidence>
<dbReference type="Gene3D" id="3.50.4.10">
    <property type="entry name" value="Hepatocyte Growth Factor"/>
    <property type="match status" value="1"/>
</dbReference>
<dbReference type="Gene3D" id="1.10.510.10">
    <property type="entry name" value="Transferase(Phosphotransferase) domain 1"/>
    <property type="match status" value="1"/>
</dbReference>
<evidence type="ECO:0000256" key="1">
    <source>
        <dbReference type="ARBA" id="ARBA00004251"/>
    </source>
</evidence>
<comment type="subcellular location">
    <subcellularLocation>
        <location evidence="1">Cell membrane</location>
        <topology evidence="1">Single-pass type I membrane protein</topology>
    </subcellularLocation>
</comment>
<dbReference type="PANTHER" id="PTHR32444">
    <property type="entry name" value="BULB-TYPE LECTIN DOMAIN-CONTAINING PROTEIN"/>
    <property type="match status" value="1"/>
</dbReference>
<dbReference type="GO" id="GO:0005886">
    <property type="term" value="C:plasma membrane"/>
    <property type="evidence" value="ECO:0007669"/>
    <property type="project" value="UniProtKB-SubCell"/>
</dbReference>
<protein>
    <recommendedName>
        <fullName evidence="18">Receptor-like serine/threonine-protein kinase</fullName>
        <ecNumber evidence="18">2.7.11.1</ecNumber>
    </recommendedName>
</protein>
<keyword evidence="14" id="KW-0675">Receptor</keyword>
<dbReference type="GeneID" id="105175128"/>
<keyword evidence="15" id="KW-0325">Glycoprotein</keyword>
<dbReference type="CDD" id="cd00028">
    <property type="entry name" value="B_lectin"/>
    <property type="match status" value="1"/>
</dbReference>
<evidence type="ECO:0000256" key="5">
    <source>
        <dbReference type="ARBA" id="ARBA00022692"/>
    </source>
</evidence>
<evidence type="ECO:0000313" key="24">
    <source>
        <dbReference type="Proteomes" id="UP000504604"/>
    </source>
</evidence>
<dbReference type="PIRSF" id="PIRSF000641">
    <property type="entry name" value="SRK"/>
    <property type="match status" value="1"/>
</dbReference>
<keyword evidence="4 18" id="KW-0808">Transferase</keyword>
<dbReference type="Proteomes" id="UP000504604">
    <property type="component" value="Linkage group LG12"/>
</dbReference>